<dbReference type="EMBL" id="JACHYB010000001">
    <property type="protein sequence ID" value="MBB3187368.1"/>
    <property type="molecule type" value="Genomic_DNA"/>
</dbReference>
<reference evidence="1 2" key="1">
    <citation type="submission" date="2020-08" db="EMBL/GenBank/DDBJ databases">
        <title>Genomic Encyclopedia of Type Strains, Phase IV (KMG-IV): sequencing the most valuable type-strain genomes for metagenomic binning, comparative biology and taxonomic classification.</title>
        <authorList>
            <person name="Goeker M."/>
        </authorList>
    </citation>
    <scope>NUCLEOTIDE SEQUENCE [LARGE SCALE GENOMIC DNA]</scope>
    <source>
        <strain evidence="1 2">DSM 27471</strain>
    </source>
</reference>
<accession>A0A7W5H199</accession>
<gene>
    <name evidence="1" type="ORF">FHX64_001531</name>
</gene>
<evidence type="ECO:0000313" key="2">
    <source>
        <dbReference type="Proteomes" id="UP000544222"/>
    </source>
</evidence>
<protein>
    <submittedName>
        <fullName evidence="1">Uncharacterized protein</fullName>
    </submittedName>
</protein>
<proteinExistence type="predicted"/>
<dbReference type="AlphaFoldDB" id="A0A7W5H199"/>
<sequence length="51" mass="6016">MKNYTSLVVSFLELLPLEGRKGNNNVRLVENSPPQFPLRIIYAVQRRTTRW</sequence>
<name>A0A7W5H199_9PORP</name>
<comment type="caution">
    <text evidence="1">The sequence shown here is derived from an EMBL/GenBank/DDBJ whole genome shotgun (WGS) entry which is preliminary data.</text>
</comment>
<organism evidence="1 2">
    <name type="scientific">Microbacter margulisiae</name>
    <dbReference type="NCBI Taxonomy" id="1350067"/>
    <lineage>
        <taxon>Bacteria</taxon>
        <taxon>Pseudomonadati</taxon>
        <taxon>Bacteroidota</taxon>
        <taxon>Bacteroidia</taxon>
        <taxon>Bacteroidales</taxon>
        <taxon>Porphyromonadaceae</taxon>
        <taxon>Microbacter</taxon>
    </lineage>
</organism>
<evidence type="ECO:0000313" key="1">
    <source>
        <dbReference type="EMBL" id="MBB3187368.1"/>
    </source>
</evidence>
<dbReference type="Proteomes" id="UP000544222">
    <property type="component" value="Unassembled WGS sequence"/>
</dbReference>
<keyword evidence="2" id="KW-1185">Reference proteome</keyword>